<dbReference type="PANTHER" id="PTHR34822:SF1">
    <property type="entry name" value="GRPB FAMILY PROTEIN"/>
    <property type="match status" value="1"/>
</dbReference>
<dbReference type="SUPFAM" id="SSF81301">
    <property type="entry name" value="Nucleotidyltransferase"/>
    <property type="match status" value="1"/>
</dbReference>
<dbReference type="GO" id="GO:0016740">
    <property type="term" value="F:transferase activity"/>
    <property type="evidence" value="ECO:0007669"/>
    <property type="project" value="UniProtKB-KW"/>
</dbReference>
<dbReference type="InterPro" id="IPR043519">
    <property type="entry name" value="NT_sf"/>
</dbReference>
<dbReference type="PANTHER" id="PTHR34822">
    <property type="entry name" value="GRPB DOMAIN PROTEIN (AFU_ORTHOLOGUE AFUA_1G01530)"/>
    <property type="match status" value="1"/>
</dbReference>
<gene>
    <name evidence="1" type="ORF">A8990_101353</name>
</gene>
<accession>A0A3D9SFX0</accession>
<sequence>MSSDPIIVVPHDPSWAREFQKIGARMRQSLGGIATRIDHIGSTSIAGLAAKPVIDIQISVRSLEPVSVYQLPLASLGYVYKAGNTERTKRYFREGAGMRRTHIHVREEGSFGQQFALLFRDYLRAMPDEAKYYEDAKLKLMALYREERQRYVDEKDPYIWDIMRRATSWSQEIGWRPGDSDI</sequence>
<dbReference type="InterPro" id="IPR007344">
    <property type="entry name" value="GrpB/CoaE"/>
</dbReference>
<reference evidence="1 2" key="1">
    <citation type="submission" date="2018-08" db="EMBL/GenBank/DDBJ databases">
        <title>Genomic Encyclopedia of Type Strains, Phase III (KMG-III): the genomes of soil and plant-associated and newly described type strains.</title>
        <authorList>
            <person name="Whitman W."/>
        </authorList>
    </citation>
    <scope>NUCLEOTIDE SEQUENCE [LARGE SCALE GENOMIC DNA]</scope>
    <source>
        <strain evidence="1 2">CGMCC 1.10966</strain>
    </source>
</reference>
<comment type="caution">
    <text evidence="1">The sequence shown here is derived from an EMBL/GenBank/DDBJ whole genome shotgun (WGS) entry which is preliminary data.</text>
</comment>
<dbReference type="Proteomes" id="UP000256304">
    <property type="component" value="Unassembled WGS sequence"/>
</dbReference>
<dbReference type="Pfam" id="PF04229">
    <property type="entry name" value="GrpB"/>
    <property type="match status" value="1"/>
</dbReference>
<organism evidence="1 2">
    <name type="scientific">Paenibacillus taihuensis</name>
    <dbReference type="NCBI Taxonomy" id="1156355"/>
    <lineage>
        <taxon>Bacteria</taxon>
        <taxon>Bacillati</taxon>
        <taxon>Bacillota</taxon>
        <taxon>Bacilli</taxon>
        <taxon>Bacillales</taxon>
        <taxon>Paenibacillaceae</taxon>
        <taxon>Paenibacillus</taxon>
    </lineage>
</organism>
<dbReference type="AlphaFoldDB" id="A0A3D9SFX0"/>
<protein>
    <submittedName>
        <fullName evidence="1">GrpB-like predicted nucleotidyltransferase (UPF0157 family)</fullName>
    </submittedName>
</protein>
<dbReference type="OrthoDB" id="9799092at2"/>
<dbReference type="EMBL" id="QTTN01000001">
    <property type="protein sequence ID" value="REE94557.1"/>
    <property type="molecule type" value="Genomic_DNA"/>
</dbReference>
<evidence type="ECO:0000313" key="1">
    <source>
        <dbReference type="EMBL" id="REE94557.1"/>
    </source>
</evidence>
<dbReference type="Gene3D" id="3.30.460.10">
    <property type="entry name" value="Beta Polymerase, domain 2"/>
    <property type="match status" value="1"/>
</dbReference>
<keyword evidence="1" id="KW-0808">Transferase</keyword>
<proteinExistence type="predicted"/>
<dbReference type="RefSeq" id="WP_116187267.1">
    <property type="nucleotide sequence ID" value="NZ_QTTN01000001.1"/>
</dbReference>
<name>A0A3D9SFX0_9BACL</name>
<keyword evidence="2" id="KW-1185">Reference proteome</keyword>
<evidence type="ECO:0000313" key="2">
    <source>
        <dbReference type="Proteomes" id="UP000256304"/>
    </source>
</evidence>